<dbReference type="RefSeq" id="WP_307557664.1">
    <property type="nucleotide sequence ID" value="NZ_JAUSQU010000001.1"/>
</dbReference>
<sequence>MAAAAIRARENLKKSKKASHDHIGEGDYPEVATMPIAITPRPISLSERAIVELILANEFPGASELRAQVDLVRVVAQWGAGSVSVDLMVREGTPRSLEASGVVPVNATVVDESGSLFGEILLWVTDGYLSAIEYAWYGGEPPSTLPDAKMVSIEMRP</sequence>
<comment type="caution">
    <text evidence="1">The sequence shown here is derived from an EMBL/GenBank/DDBJ whole genome shotgun (WGS) entry which is preliminary data.</text>
</comment>
<gene>
    <name evidence="1" type="ORF">J2853_002657</name>
</gene>
<name>A0ABT9Q9L3_9ACTN</name>
<organism evidence="1 2">
    <name type="scientific">Streptosporangium lutulentum</name>
    <dbReference type="NCBI Taxonomy" id="1461250"/>
    <lineage>
        <taxon>Bacteria</taxon>
        <taxon>Bacillati</taxon>
        <taxon>Actinomycetota</taxon>
        <taxon>Actinomycetes</taxon>
        <taxon>Streptosporangiales</taxon>
        <taxon>Streptosporangiaceae</taxon>
        <taxon>Streptosporangium</taxon>
    </lineage>
</organism>
<dbReference type="Proteomes" id="UP001225356">
    <property type="component" value="Unassembled WGS sequence"/>
</dbReference>
<evidence type="ECO:0000313" key="2">
    <source>
        <dbReference type="Proteomes" id="UP001225356"/>
    </source>
</evidence>
<accession>A0ABT9Q9L3</accession>
<protein>
    <submittedName>
        <fullName evidence="1">Uncharacterized protein</fullName>
    </submittedName>
</protein>
<evidence type="ECO:0000313" key="1">
    <source>
        <dbReference type="EMBL" id="MDP9843446.1"/>
    </source>
</evidence>
<dbReference type="EMBL" id="JAUSQU010000001">
    <property type="protein sequence ID" value="MDP9843446.1"/>
    <property type="molecule type" value="Genomic_DNA"/>
</dbReference>
<keyword evidence="2" id="KW-1185">Reference proteome</keyword>
<proteinExistence type="predicted"/>
<reference evidence="1 2" key="1">
    <citation type="submission" date="2023-07" db="EMBL/GenBank/DDBJ databases">
        <title>Sequencing the genomes of 1000 actinobacteria strains.</title>
        <authorList>
            <person name="Klenk H.-P."/>
        </authorList>
    </citation>
    <scope>NUCLEOTIDE SEQUENCE [LARGE SCALE GENOMIC DNA]</scope>
    <source>
        <strain evidence="1 2">DSM 46740</strain>
    </source>
</reference>